<name>A0AC61TSQ1_9CAUD</name>
<keyword evidence="2" id="KW-1185">Reference proteome</keyword>
<dbReference type="Proteomes" id="UP000829362">
    <property type="component" value="Segment"/>
</dbReference>
<accession>A0AC61TSQ1</accession>
<dbReference type="EMBL" id="OL473597">
    <property type="protein sequence ID" value="UNH61267.1"/>
    <property type="molecule type" value="Genomic_DNA"/>
</dbReference>
<proteinExistence type="predicted"/>
<reference evidence="1" key="1">
    <citation type="submission" date="2021-11" db="EMBL/GenBank/DDBJ databases">
        <authorList>
            <person name="Rong C."/>
            <person name="Yang Y."/>
            <person name="Li S."/>
            <person name="Zhou K."/>
            <person name="Xu Y."/>
            <person name="Zhang R."/>
            <person name="Zhang Y."/>
        </authorList>
    </citation>
    <scope>NUCLEOTIDE SEQUENCE</scope>
</reference>
<evidence type="ECO:0000313" key="2">
    <source>
        <dbReference type="Proteomes" id="UP000829362"/>
    </source>
</evidence>
<sequence length="108" mass="12356">MQNGEDVIADVQEVRDPDNNNPFAYRLENPFCIIIMQPPQEILIETQEVIGNDNSDNSVDIQFHPYAPLCKNNYVFVPIPAVTLIYEPHDGLMEKYTELLNNAQTFNS</sequence>
<gene>
    <name evidence="1" type="ORF">SSZBM1_150</name>
</gene>
<protein>
    <submittedName>
        <fullName evidence="1">Uncharacterized protein</fullName>
    </submittedName>
</protein>
<organism evidence="1 2">
    <name type="scientific">Synechococcus phage S-SZBM1</name>
    <dbReference type="NCBI Taxonomy" id="2926475"/>
    <lineage>
        <taxon>Viruses</taxon>
        <taxon>Duplodnaviria</taxon>
        <taxon>Heunggongvirae</taxon>
        <taxon>Uroviricota</taxon>
        <taxon>Caudoviricetes</taxon>
        <taxon>Pantevenvirales</taxon>
        <taxon>Kyanoviridae</taxon>
        <taxon>Shenzhenivirus</taxon>
        <taxon>Shenzhenivirus sszbm1</taxon>
    </lineage>
</organism>
<evidence type="ECO:0000313" key="1">
    <source>
        <dbReference type="EMBL" id="UNH61267.1"/>
    </source>
</evidence>